<dbReference type="Pfam" id="PF04909">
    <property type="entry name" value="Amidohydro_2"/>
    <property type="match status" value="1"/>
</dbReference>
<dbReference type="PANTHER" id="PTHR43569:SF2">
    <property type="entry name" value="AMIDOHYDROLASE-RELATED DOMAIN-CONTAINING PROTEIN"/>
    <property type="match status" value="1"/>
</dbReference>
<keyword evidence="3" id="KW-0378">Hydrolase</keyword>
<feature type="domain" description="Amidohydrolase-related" evidence="2">
    <location>
        <begin position="9"/>
        <end position="272"/>
    </location>
</feature>
<dbReference type="InterPro" id="IPR032466">
    <property type="entry name" value="Metal_Hydrolase"/>
</dbReference>
<reference evidence="3 4" key="1">
    <citation type="submission" date="2018-06" db="EMBL/GenBank/DDBJ databases">
        <authorList>
            <consortium name="Pathogen Informatics"/>
            <person name="Doyle S."/>
        </authorList>
    </citation>
    <scope>NUCLEOTIDE SEQUENCE [LARGE SCALE GENOMIC DNA]</scope>
    <source>
        <strain evidence="3 4">NCTC11842</strain>
    </source>
</reference>
<protein>
    <submittedName>
        <fullName evidence="3">Amidohydrolase 2</fullName>
    </submittedName>
</protein>
<organism evidence="3 4">
    <name type="scientific">Pseudomonas luteola</name>
    <dbReference type="NCBI Taxonomy" id="47886"/>
    <lineage>
        <taxon>Bacteria</taxon>
        <taxon>Pseudomonadati</taxon>
        <taxon>Pseudomonadota</taxon>
        <taxon>Gammaproteobacteria</taxon>
        <taxon>Pseudomonadales</taxon>
        <taxon>Pseudomonadaceae</taxon>
        <taxon>Pseudomonas</taxon>
    </lineage>
</organism>
<dbReference type="Gene3D" id="3.20.20.140">
    <property type="entry name" value="Metal-dependent hydrolases"/>
    <property type="match status" value="1"/>
</dbReference>
<dbReference type="SUPFAM" id="SSF51556">
    <property type="entry name" value="Metallo-dependent hydrolases"/>
    <property type="match status" value="1"/>
</dbReference>
<dbReference type="Proteomes" id="UP000250443">
    <property type="component" value="Unassembled WGS sequence"/>
</dbReference>
<proteinExistence type="inferred from homology"/>
<dbReference type="RefSeq" id="WP_342767893.1">
    <property type="nucleotide sequence ID" value="NZ_UAUF01000013.1"/>
</dbReference>
<dbReference type="EMBL" id="UAUF01000013">
    <property type="protein sequence ID" value="SPZ09846.1"/>
    <property type="molecule type" value="Genomic_DNA"/>
</dbReference>
<gene>
    <name evidence="3" type="ORF">NCTC11842_03430</name>
</gene>
<dbReference type="InterPro" id="IPR006680">
    <property type="entry name" value="Amidohydro-rel"/>
</dbReference>
<name>A0A2X2CW46_PSELU</name>
<evidence type="ECO:0000313" key="4">
    <source>
        <dbReference type="Proteomes" id="UP000250443"/>
    </source>
</evidence>
<evidence type="ECO:0000313" key="3">
    <source>
        <dbReference type="EMBL" id="SPZ09846.1"/>
    </source>
</evidence>
<accession>A0A2X2CW46</accession>
<dbReference type="InterPro" id="IPR052350">
    <property type="entry name" value="Metallo-dep_Lactonases"/>
</dbReference>
<evidence type="ECO:0000259" key="2">
    <source>
        <dbReference type="Pfam" id="PF04909"/>
    </source>
</evidence>
<evidence type="ECO:0000256" key="1">
    <source>
        <dbReference type="ARBA" id="ARBA00038310"/>
    </source>
</evidence>
<comment type="similarity">
    <text evidence="1">Belongs to the metallo-dependent hydrolases superfamily.</text>
</comment>
<sequence>MTRPEVPRIDAHQHFWHYEPEQYRWIDNSMSVLKRDYLPSDLEPLLKEHQMAGCIAVQARQCEEETDALLTLAAKHPWIAGVIGWVDLQAPNLLESLDRWQGQPRLRGFRHQIQDEADPDAFLADTAFNKGVAIIQARGYLYEILIKSPSLKAAYAFARRHDRQPLVLDHLGKPDIAHGNLQTWAEQLAPLAALPHVYCKLSGLITEAGWTTWRPDYLVAYMNQALELFGPERVLFGSDWPVCRLAGEYDHVHALAQLAIAPLSSAEQSAIMAAMQFACMALRSMHRSTPHEPASGWKSFYRNRRRLRDRRRHFPRSG</sequence>
<dbReference type="GO" id="GO:0016787">
    <property type="term" value="F:hydrolase activity"/>
    <property type="evidence" value="ECO:0007669"/>
    <property type="project" value="UniProtKB-KW"/>
</dbReference>
<dbReference type="AlphaFoldDB" id="A0A2X2CW46"/>
<dbReference type="PANTHER" id="PTHR43569">
    <property type="entry name" value="AMIDOHYDROLASE"/>
    <property type="match status" value="1"/>
</dbReference>